<gene>
    <name evidence="1" type="ORF">APZ42_002257</name>
</gene>
<organism evidence="1 2">
    <name type="scientific">Daphnia magna</name>
    <dbReference type="NCBI Taxonomy" id="35525"/>
    <lineage>
        <taxon>Eukaryota</taxon>
        <taxon>Metazoa</taxon>
        <taxon>Ecdysozoa</taxon>
        <taxon>Arthropoda</taxon>
        <taxon>Crustacea</taxon>
        <taxon>Branchiopoda</taxon>
        <taxon>Diplostraca</taxon>
        <taxon>Cladocera</taxon>
        <taxon>Anomopoda</taxon>
        <taxon>Daphniidae</taxon>
        <taxon>Daphnia</taxon>
    </lineage>
</organism>
<reference evidence="1 2" key="1">
    <citation type="submission" date="2016-03" db="EMBL/GenBank/DDBJ databases">
        <title>EvidentialGene: Evidence-directed Construction of Genes on Genomes.</title>
        <authorList>
            <person name="Gilbert D.G."/>
            <person name="Choi J.-H."/>
            <person name="Mockaitis K."/>
            <person name="Colbourne J."/>
            <person name="Pfrender M."/>
        </authorList>
    </citation>
    <scope>NUCLEOTIDE SEQUENCE [LARGE SCALE GENOMIC DNA]</scope>
    <source>
        <strain evidence="1 2">Xinb3</strain>
        <tissue evidence="1">Complete organism</tissue>
    </source>
</reference>
<dbReference type="EMBL" id="LRGB01007470">
    <property type="protein sequence ID" value="KZS01161.1"/>
    <property type="molecule type" value="Genomic_DNA"/>
</dbReference>
<dbReference type="Proteomes" id="UP000076858">
    <property type="component" value="Unassembled WGS sequence"/>
</dbReference>
<proteinExistence type="predicted"/>
<comment type="caution">
    <text evidence="1">The sequence shown here is derived from an EMBL/GenBank/DDBJ whole genome shotgun (WGS) entry which is preliminary data.</text>
</comment>
<sequence>SYTARETIFVSIALCLNCPHSPLLSLRRLSRPFEDNFKLSFGCLKDNLRSSFLFLKDIFWTS</sequence>
<keyword evidence="2" id="KW-1185">Reference proteome</keyword>
<name>A0A162C5L4_9CRUS</name>
<dbReference type="AlphaFoldDB" id="A0A162C5L4"/>
<evidence type="ECO:0000313" key="1">
    <source>
        <dbReference type="EMBL" id="KZS01161.1"/>
    </source>
</evidence>
<evidence type="ECO:0000313" key="2">
    <source>
        <dbReference type="Proteomes" id="UP000076858"/>
    </source>
</evidence>
<feature type="non-terminal residue" evidence="1">
    <location>
        <position position="1"/>
    </location>
</feature>
<protein>
    <submittedName>
        <fullName evidence="1">Uncharacterized protein</fullName>
    </submittedName>
</protein>
<accession>A0A162C5L4</accession>